<dbReference type="KEGG" id="cbr:CBG_10483"/>
<evidence type="ECO:0000313" key="6">
    <source>
        <dbReference type="Proteomes" id="UP000008549"/>
    </source>
</evidence>
<dbReference type="InterPro" id="IPR051288">
    <property type="entry name" value="Serum_paraoxonase/arylesterase"/>
</dbReference>
<keyword evidence="3" id="KW-0812">Transmembrane</keyword>
<dbReference type="Pfam" id="PF08450">
    <property type="entry name" value="SGL"/>
    <property type="match status" value="1"/>
</dbReference>
<keyword evidence="2" id="KW-0175">Coiled coil</keyword>
<reference evidence="5 6" key="1">
    <citation type="journal article" date="2003" name="PLoS Biol.">
        <title>The genome sequence of Caenorhabditis briggsae: a platform for comparative genomics.</title>
        <authorList>
            <person name="Stein L.D."/>
            <person name="Bao Z."/>
            <person name="Blasiar D."/>
            <person name="Blumenthal T."/>
            <person name="Brent M.R."/>
            <person name="Chen N."/>
            <person name="Chinwalla A."/>
            <person name="Clarke L."/>
            <person name="Clee C."/>
            <person name="Coghlan A."/>
            <person name="Coulson A."/>
            <person name="D'Eustachio P."/>
            <person name="Fitch D.H."/>
            <person name="Fulton L.A."/>
            <person name="Fulton R.E."/>
            <person name="Griffiths-Jones S."/>
            <person name="Harris T.W."/>
            <person name="Hillier L.W."/>
            <person name="Kamath R."/>
            <person name="Kuwabara P.E."/>
            <person name="Mardis E.R."/>
            <person name="Marra M.A."/>
            <person name="Miner T.L."/>
            <person name="Minx P."/>
            <person name="Mullikin J.C."/>
            <person name="Plumb R.W."/>
            <person name="Rogers J."/>
            <person name="Schein J.E."/>
            <person name="Sohrmann M."/>
            <person name="Spieth J."/>
            <person name="Stajich J.E."/>
            <person name="Wei C."/>
            <person name="Willey D."/>
            <person name="Wilson R.K."/>
            <person name="Durbin R."/>
            <person name="Waterston R.H."/>
        </authorList>
    </citation>
    <scope>NUCLEOTIDE SEQUENCE [LARGE SCALE GENOMIC DNA]</scope>
    <source>
        <strain evidence="5 6">AF16</strain>
    </source>
</reference>
<dbReference type="PANTHER" id="PTHR11799">
    <property type="entry name" value="PARAOXONASE"/>
    <property type="match status" value="1"/>
</dbReference>
<dbReference type="InterPro" id="IPR000315">
    <property type="entry name" value="Znf_B-box"/>
</dbReference>
<evidence type="ECO:0000256" key="1">
    <source>
        <dbReference type="PROSITE-ProRule" id="PRU00024"/>
    </source>
</evidence>
<dbReference type="STRING" id="6238.A8XBB7"/>
<accession>A8XBB7</accession>
<evidence type="ECO:0000259" key="4">
    <source>
        <dbReference type="PROSITE" id="PS50119"/>
    </source>
</evidence>
<dbReference type="WormBase" id="CBG10483">
    <property type="protein sequence ID" value="CBP45721"/>
    <property type="gene ID" value="WBGene00031865"/>
</dbReference>
<dbReference type="PROSITE" id="PS50119">
    <property type="entry name" value="ZF_BBOX"/>
    <property type="match status" value="1"/>
</dbReference>
<dbReference type="Proteomes" id="UP000008549">
    <property type="component" value="Unassembled WGS sequence"/>
</dbReference>
<dbReference type="InParanoid" id="A8XBB7"/>
<dbReference type="GeneID" id="8577815"/>
<evidence type="ECO:0000313" key="7">
    <source>
        <dbReference type="WormBase" id="CBG10483"/>
    </source>
</evidence>
<proteinExistence type="predicted"/>
<keyword evidence="1" id="KW-0863">Zinc-finger</keyword>
<protein>
    <submittedName>
        <fullName evidence="5">Protein CBG10483</fullName>
    </submittedName>
</protein>
<dbReference type="HOGENOM" id="CLU_488560_0_0_1"/>
<dbReference type="Gene3D" id="4.10.830.40">
    <property type="match status" value="1"/>
</dbReference>
<keyword evidence="1" id="KW-0479">Metal-binding</keyword>
<dbReference type="Gene3D" id="2.120.10.30">
    <property type="entry name" value="TolB, C-terminal domain"/>
    <property type="match status" value="1"/>
</dbReference>
<feature type="coiled-coil region" evidence="2">
    <location>
        <begin position="97"/>
        <end position="128"/>
    </location>
</feature>
<dbReference type="EMBL" id="HE600935">
    <property type="protein sequence ID" value="CAP29897.2"/>
    <property type="molecule type" value="Genomic_DNA"/>
</dbReference>
<sequence length="558" mass="63530">MKVCTKEEEADPIGFNRRRRRSNSSTFLELINHLESEESSKNSLNSSISCDNEPSHSAIYYCEVCQLNFCNECFTIAHAPRVFSNQRTKITDSSQNEDDYEKSLSRLLERIEIASEKLEDQIETTRSAASTFRLDGPSHQKISVVIAKKFDRKMKNVMGDLTEFVTYVEQLMNEMKENEEEKLKENFLHNFLRIMMRDVLILILLAFSAQFIFRSLLTLDINKRVYNHRPGPCRKIEGVVNGSEDITVVPEKNLAFITSGLVFLHTDETKIENTGDIFIYDLSQKSYKAEKVPVLGLEDAQFLPHGISHWVLKNGTDRLFLVVHSKNFQHSIVILDYDEEKKQLNHVRTIKDEQFVRPNDVLATGENSFLVANDGGSSSNIENLLEIATGFHRGSLVHYDGQKSKPLLTNTATNGIILSNDKKTLFVSFIYKETIGVFDWDVKNEEIQKISEISTLTACDNFHIDEKDNLWSACHPVLHEASKHLSNHRDQSLHSPTQVLRFKFAADKKSAEILEVFSDDGRFTSAGAVATSFDNGKQMLIGTVFRDVTHCDIDVNLD</sequence>
<feature type="transmembrane region" description="Helical" evidence="3">
    <location>
        <begin position="199"/>
        <end position="217"/>
    </location>
</feature>
<dbReference type="CTD" id="8577815"/>
<evidence type="ECO:0000256" key="2">
    <source>
        <dbReference type="SAM" id="Coils"/>
    </source>
</evidence>
<organism evidence="5 6">
    <name type="scientific">Caenorhabditis briggsae</name>
    <dbReference type="NCBI Taxonomy" id="6238"/>
    <lineage>
        <taxon>Eukaryota</taxon>
        <taxon>Metazoa</taxon>
        <taxon>Ecdysozoa</taxon>
        <taxon>Nematoda</taxon>
        <taxon>Chromadorea</taxon>
        <taxon>Rhabditida</taxon>
        <taxon>Rhabditina</taxon>
        <taxon>Rhabditomorpha</taxon>
        <taxon>Rhabditoidea</taxon>
        <taxon>Rhabditidae</taxon>
        <taxon>Peloderinae</taxon>
        <taxon>Caenorhabditis</taxon>
    </lineage>
</organism>
<dbReference type="InterPro" id="IPR011042">
    <property type="entry name" value="6-blade_b-propeller_TolB-like"/>
</dbReference>
<evidence type="ECO:0000313" key="5">
    <source>
        <dbReference type="EMBL" id="CAP29897.2"/>
    </source>
</evidence>
<dbReference type="RefSeq" id="XP_002635821.2">
    <property type="nucleotide sequence ID" value="XM_002635775.2"/>
</dbReference>
<reference evidence="5 6" key="2">
    <citation type="journal article" date="2011" name="PLoS Genet.">
        <title>Caenorhabditis briggsae recombinant inbred line genotypes reveal inter-strain incompatibility and the evolution of recombination.</title>
        <authorList>
            <person name="Ross J.A."/>
            <person name="Koboldt D.C."/>
            <person name="Staisch J.E."/>
            <person name="Chamberlin H.M."/>
            <person name="Gupta B.P."/>
            <person name="Miller R.D."/>
            <person name="Baird S.E."/>
            <person name="Haag E.S."/>
        </authorList>
    </citation>
    <scope>NUCLEOTIDE SEQUENCE [LARGE SCALE GENOMIC DNA]</scope>
    <source>
        <strain evidence="5 6">AF16</strain>
    </source>
</reference>
<dbReference type="GO" id="GO:0008270">
    <property type="term" value="F:zinc ion binding"/>
    <property type="evidence" value="ECO:0007669"/>
    <property type="project" value="UniProtKB-KW"/>
</dbReference>
<dbReference type="OMA" id="PDMNLTQ"/>
<name>A8XBB7_CAEBR</name>
<gene>
    <name evidence="5 7" type="ORF">CBG10483</name>
    <name evidence="5" type="ORF">CBG_10483</name>
</gene>
<dbReference type="InterPro" id="IPR013658">
    <property type="entry name" value="SGL"/>
</dbReference>
<dbReference type="PANTHER" id="PTHR11799:SF7">
    <property type="entry name" value="ARYLESTERASE-RELATED"/>
    <property type="match status" value="1"/>
</dbReference>
<keyword evidence="1" id="KW-0862">Zinc</keyword>
<dbReference type="SUPFAM" id="SSF63829">
    <property type="entry name" value="Calcium-dependent phosphotriesterase"/>
    <property type="match status" value="1"/>
</dbReference>
<dbReference type="eggNOG" id="ENOG502S3B5">
    <property type="taxonomic scope" value="Eukaryota"/>
</dbReference>
<keyword evidence="3" id="KW-1133">Transmembrane helix</keyword>
<feature type="domain" description="B box-type" evidence="4">
    <location>
        <begin position="45"/>
        <end position="90"/>
    </location>
</feature>
<evidence type="ECO:0000256" key="3">
    <source>
        <dbReference type="SAM" id="Phobius"/>
    </source>
</evidence>
<dbReference type="AlphaFoldDB" id="A8XBB7"/>
<keyword evidence="6" id="KW-1185">Reference proteome</keyword>
<keyword evidence="3" id="KW-0472">Membrane</keyword>